<dbReference type="SUPFAM" id="SSF63380">
    <property type="entry name" value="Riboflavin synthase domain-like"/>
    <property type="match status" value="1"/>
</dbReference>
<evidence type="ECO:0000256" key="7">
    <source>
        <dbReference type="ARBA" id="ARBA00023136"/>
    </source>
</evidence>
<dbReference type="InterPro" id="IPR050369">
    <property type="entry name" value="RBOH/FRE"/>
</dbReference>
<proteinExistence type="predicted"/>
<dbReference type="Pfam" id="PF08022">
    <property type="entry name" value="FAD_binding_8"/>
    <property type="match status" value="1"/>
</dbReference>
<keyword evidence="11" id="KW-1185">Reference proteome</keyword>
<protein>
    <recommendedName>
        <fullName evidence="9">FAD-binding FR-type domain-containing protein</fullName>
    </recommendedName>
</protein>
<keyword evidence="7 8" id="KW-0472">Membrane</keyword>
<dbReference type="PANTHER" id="PTHR11972">
    <property type="entry name" value="NADPH OXIDASE"/>
    <property type="match status" value="1"/>
</dbReference>
<comment type="subcellular location">
    <subcellularLocation>
        <location evidence="1">Membrane</location>
        <topology evidence="1">Multi-pass membrane protein</topology>
    </subcellularLocation>
</comment>
<dbReference type="InterPro" id="IPR017938">
    <property type="entry name" value="Riboflavin_synthase-like_b-brl"/>
</dbReference>
<evidence type="ECO:0000256" key="4">
    <source>
        <dbReference type="ARBA" id="ARBA00022989"/>
    </source>
</evidence>
<feature type="transmembrane region" description="Helical" evidence="8">
    <location>
        <begin position="68"/>
        <end position="87"/>
    </location>
</feature>
<dbReference type="Proteomes" id="UP001197093">
    <property type="component" value="Unassembled WGS sequence"/>
</dbReference>
<keyword evidence="6" id="KW-0813">Transport</keyword>
<dbReference type="AlphaFoldDB" id="A0AAD4F6X6"/>
<reference evidence="10" key="1">
    <citation type="submission" date="2023-02" db="EMBL/GenBank/DDBJ databases">
        <authorList>
            <person name="Palmer J.M."/>
        </authorList>
    </citation>
    <scope>NUCLEOTIDE SEQUENCE</scope>
    <source>
        <strain evidence="10">FW57</strain>
    </source>
</reference>
<dbReference type="EMBL" id="JAHCVI010000001">
    <property type="protein sequence ID" value="KAG7294111.1"/>
    <property type="molecule type" value="Genomic_DNA"/>
</dbReference>
<dbReference type="SFLD" id="SFLDG01168">
    <property type="entry name" value="Ferric_reductase_subgroup_(FRE"/>
    <property type="match status" value="1"/>
</dbReference>
<dbReference type="CDD" id="cd06186">
    <property type="entry name" value="NOX_Duox_like_FAD_NADP"/>
    <property type="match status" value="1"/>
</dbReference>
<dbReference type="InterPro" id="IPR013130">
    <property type="entry name" value="Fe3_Rdtase_TM_dom"/>
</dbReference>
<dbReference type="InterPro" id="IPR039261">
    <property type="entry name" value="FNR_nucleotide-bd"/>
</dbReference>
<dbReference type="Pfam" id="PF01794">
    <property type="entry name" value="Ferric_reduct"/>
    <property type="match status" value="1"/>
</dbReference>
<dbReference type="PROSITE" id="PS51384">
    <property type="entry name" value="FAD_FR"/>
    <property type="match status" value="1"/>
</dbReference>
<feature type="transmembrane region" description="Helical" evidence="8">
    <location>
        <begin position="38"/>
        <end position="61"/>
    </location>
</feature>
<evidence type="ECO:0000256" key="6">
    <source>
        <dbReference type="ARBA" id="ARBA00023065"/>
    </source>
</evidence>
<dbReference type="SUPFAM" id="SSF52343">
    <property type="entry name" value="Ferredoxin reductase-like, C-terminal NADP-linked domain"/>
    <property type="match status" value="1"/>
</dbReference>
<feature type="domain" description="FAD-binding FR-type" evidence="9">
    <location>
        <begin position="111"/>
        <end position="225"/>
    </location>
</feature>
<organism evidence="10 11">
    <name type="scientific">Staphylotrichum longicolle</name>
    <dbReference type="NCBI Taxonomy" id="669026"/>
    <lineage>
        <taxon>Eukaryota</taxon>
        <taxon>Fungi</taxon>
        <taxon>Dikarya</taxon>
        <taxon>Ascomycota</taxon>
        <taxon>Pezizomycotina</taxon>
        <taxon>Sordariomycetes</taxon>
        <taxon>Sordariomycetidae</taxon>
        <taxon>Sordariales</taxon>
        <taxon>Chaetomiaceae</taxon>
        <taxon>Staphylotrichum</taxon>
    </lineage>
</organism>
<sequence>MYHRWTGVAAVTHASLHFGLTAQQYVRTNQFGIVLENARIRVGIMAWAALALIFLTSLRIFRRRAFELFYYTHFAFLVFVAGGLYHAAYGSEFLLPGLILWVIDRTVRFCYNFRGVPLRSVTQYAGNVTKLKFEGIKTTYPGQIAWIQILSVSFANWHPFTIASAPGDNVGVIAIRALGGYTKKVQKFAVDGNSTMNGNADTQQLVMPEQVKMRIDGPYGVGQIQWTRYPVVALVAGGIGITPAISIASHIIKNATSSGRVGPGWHIHLLWSLSDIKHARWFDEELRSLAMLASRSNTPVSLDISIYVTGRKLPAGAITNCHEEHEIGDLTKYEGPGEVCQGRPNLMQWFQHVKWVRAGLDVAVNLCGPRSLIDDARRAAAHVSSKDGLFYVQEEEFEF</sequence>
<dbReference type="GO" id="GO:0016175">
    <property type="term" value="F:superoxide-generating NAD(P)H oxidase activity"/>
    <property type="evidence" value="ECO:0007669"/>
    <property type="project" value="TreeGrafter"/>
</dbReference>
<dbReference type="Pfam" id="PF08030">
    <property type="entry name" value="NAD_binding_6"/>
    <property type="match status" value="1"/>
</dbReference>
<accession>A0AAD4F6X6</accession>
<keyword evidence="5" id="KW-0560">Oxidoreductase</keyword>
<evidence type="ECO:0000256" key="8">
    <source>
        <dbReference type="SAM" id="Phobius"/>
    </source>
</evidence>
<dbReference type="InterPro" id="IPR013112">
    <property type="entry name" value="FAD-bd_8"/>
</dbReference>
<dbReference type="InterPro" id="IPR013121">
    <property type="entry name" value="Fe_red_NAD-bd_6"/>
</dbReference>
<evidence type="ECO:0000256" key="2">
    <source>
        <dbReference type="ARBA" id="ARBA00022692"/>
    </source>
</evidence>
<evidence type="ECO:0000313" key="11">
    <source>
        <dbReference type="Proteomes" id="UP001197093"/>
    </source>
</evidence>
<keyword evidence="4 8" id="KW-1133">Transmembrane helix</keyword>
<dbReference type="SFLD" id="SFLDS00052">
    <property type="entry name" value="Ferric_Reductase_Domain"/>
    <property type="match status" value="1"/>
</dbReference>
<keyword evidence="2 8" id="KW-0812">Transmembrane</keyword>
<name>A0AAD4F6X6_9PEZI</name>
<evidence type="ECO:0000256" key="3">
    <source>
        <dbReference type="ARBA" id="ARBA00022982"/>
    </source>
</evidence>
<dbReference type="PANTHER" id="PTHR11972:SF69">
    <property type="entry name" value="FERRIC REDUCTION OXIDASE 6-RELATED"/>
    <property type="match status" value="1"/>
</dbReference>
<dbReference type="GO" id="GO:0005886">
    <property type="term" value="C:plasma membrane"/>
    <property type="evidence" value="ECO:0007669"/>
    <property type="project" value="TreeGrafter"/>
</dbReference>
<keyword evidence="6" id="KW-0406">Ion transport</keyword>
<comment type="caution">
    <text evidence="10">The sequence shown here is derived from an EMBL/GenBank/DDBJ whole genome shotgun (WGS) entry which is preliminary data.</text>
</comment>
<keyword evidence="3" id="KW-0249">Electron transport</keyword>
<evidence type="ECO:0000313" key="10">
    <source>
        <dbReference type="EMBL" id="KAG7294111.1"/>
    </source>
</evidence>
<evidence type="ECO:0000256" key="5">
    <source>
        <dbReference type="ARBA" id="ARBA00023002"/>
    </source>
</evidence>
<gene>
    <name evidence="10" type="ORF">NEMBOFW57_004175</name>
</gene>
<dbReference type="GO" id="GO:0006811">
    <property type="term" value="P:monoatomic ion transport"/>
    <property type="evidence" value="ECO:0007669"/>
    <property type="project" value="UniProtKB-KW"/>
</dbReference>
<dbReference type="Gene3D" id="3.40.50.80">
    <property type="entry name" value="Nucleotide-binding domain of ferredoxin-NADP reductase (FNR) module"/>
    <property type="match status" value="1"/>
</dbReference>
<dbReference type="InterPro" id="IPR017927">
    <property type="entry name" value="FAD-bd_FR_type"/>
</dbReference>
<evidence type="ECO:0000256" key="1">
    <source>
        <dbReference type="ARBA" id="ARBA00004141"/>
    </source>
</evidence>
<evidence type="ECO:0000259" key="9">
    <source>
        <dbReference type="PROSITE" id="PS51384"/>
    </source>
</evidence>